<evidence type="ECO:0000313" key="4">
    <source>
        <dbReference type="Proteomes" id="UP000245926"/>
    </source>
</evidence>
<reference evidence="4" key="1">
    <citation type="submission" date="2018-05" db="EMBL/GenBank/DDBJ databases">
        <title>Complete Genome Sequence of Methylobacterium sp. 17SD2-17.</title>
        <authorList>
            <person name="Srinivasan S."/>
        </authorList>
    </citation>
    <scope>NUCLEOTIDE SEQUENCE [LARGE SCALE GENOMIC DNA]</scope>
    <source>
        <strain evidence="4">17SD2-17</strain>
    </source>
</reference>
<accession>A0A2U8W1V1</accession>
<dbReference type="AlphaFoldDB" id="A0A2U8W1V1"/>
<evidence type="ECO:0000256" key="2">
    <source>
        <dbReference type="SAM" id="SignalP"/>
    </source>
</evidence>
<proteinExistence type="predicted"/>
<keyword evidence="1" id="KW-0175">Coiled coil</keyword>
<sequence>MKIQTISAGLAGAALLLGMISPGEAANRKLFEKVGKWEVERDLSVSGAHACLAAKIYKDKADDDAENAVVLKRDEGVVVISLGYENWGWDKKEEVEVAFLLDKRMILKDSKWTGDDTTLYTSFPERILPDLIGAKKLVLRFSDGDADFDLAGLPDAYDALKRCDAAAAVAADIAKPAAPQIAAPVPQAAAAPPPAAPVPQAAVPAVAAAPALPSKERMAVYFVAGMVQEALKTCDIRSTGKQRADLDAKVAAMKAEMGAAEAELRKGMKEALAEKPCPKGDDLAKVERMLQDLIDKTPDEFAAQMDKESAAKEAKADDKP</sequence>
<dbReference type="Proteomes" id="UP000245926">
    <property type="component" value="Chromosome"/>
</dbReference>
<feature type="coiled-coil region" evidence="1">
    <location>
        <begin position="243"/>
        <end position="270"/>
    </location>
</feature>
<organism evidence="3 4">
    <name type="scientific">Methylobacterium durans</name>
    <dbReference type="NCBI Taxonomy" id="2202825"/>
    <lineage>
        <taxon>Bacteria</taxon>
        <taxon>Pseudomonadati</taxon>
        <taxon>Pseudomonadota</taxon>
        <taxon>Alphaproteobacteria</taxon>
        <taxon>Hyphomicrobiales</taxon>
        <taxon>Methylobacteriaceae</taxon>
        <taxon>Methylobacterium</taxon>
    </lineage>
</organism>
<protein>
    <submittedName>
        <fullName evidence="3">Uncharacterized protein</fullName>
    </submittedName>
</protein>
<name>A0A2U8W1V1_9HYPH</name>
<feature type="signal peptide" evidence="2">
    <location>
        <begin position="1"/>
        <end position="25"/>
    </location>
</feature>
<keyword evidence="2" id="KW-0732">Signal</keyword>
<dbReference type="EMBL" id="CP029550">
    <property type="protein sequence ID" value="AWN39628.1"/>
    <property type="molecule type" value="Genomic_DNA"/>
</dbReference>
<gene>
    <name evidence="3" type="ORF">DK389_02635</name>
</gene>
<dbReference type="KEGG" id="mets:DK389_02635"/>
<dbReference type="OrthoDB" id="7988759at2"/>
<keyword evidence="4" id="KW-1185">Reference proteome</keyword>
<evidence type="ECO:0000256" key="1">
    <source>
        <dbReference type="SAM" id="Coils"/>
    </source>
</evidence>
<feature type="chain" id="PRO_5016139027" evidence="2">
    <location>
        <begin position="26"/>
        <end position="320"/>
    </location>
</feature>
<evidence type="ECO:0000313" key="3">
    <source>
        <dbReference type="EMBL" id="AWN39628.1"/>
    </source>
</evidence>